<protein>
    <submittedName>
        <fullName evidence="3">Sigma factor-like helix-turn-helix DNA-binding protein</fullName>
    </submittedName>
</protein>
<feature type="domain" description="RNA polymerase sigma-70 region 4" evidence="2">
    <location>
        <begin position="75"/>
        <end position="116"/>
    </location>
</feature>
<comment type="caution">
    <text evidence="3">The sequence shown here is derived from an EMBL/GenBank/DDBJ whole genome shotgun (WGS) entry which is preliminary data.</text>
</comment>
<organism evidence="3 4">
    <name type="scientific">Glycomyces luteolus</name>
    <dbReference type="NCBI Taxonomy" id="2670330"/>
    <lineage>
        <taxon>Bacteria</taxon>
        <taxon>Bacillati</taxon>
        <taxon>Actinomycetota</taxon>
        <taxon>Actinomycetes</taxon>
        <taxon>Glycomycetales</taxon>
        <taxon>Glycomycetaceae</taxon>
        <taxon>Glycomyces</taxon>
    </lineage>
</organism>
<dbReference type="InterPro" id="IPR007630">
    <property type="entry name" value="RNA_pol_sigma70_r4"/>
</dbReference>
<name>A0A9X3T462_9ACTN</name>
<dbReference type="AlphaFoldDB" id="A0A9X3T462"/>
<dbReference type="Pfam" id="PF04545">
    <property type="entry name" value="Sigma70_r4"/>
    <property type="match status" value="1"/>
</dbReference>
<gene>
    <name evidence="3" type="ORF">O1R50_13805</name>
</gene>
<proteinExistence type="predicted"/>
<dbReference type="EMBL" id="JAPZVP010000010">
    <property type="protein sequence ID" value="MDA1360700.1"/>
    <property type="molecule type" value="Genomic_DNA"/>
</dbReference>
<feature type="region of interest" description="Disordered" evidence="1">
    <location>
        <begin position="1"/>
        <end position="27"/>
    </location>
</feature>
<evidence type="ECO:0000256" key="1">
    <source>
        <dbReference type="SAM" id="MobiDB-lite"/>
    </source>
</evidence>
<reference evidence="3" key="1">
    <citation type="submission" date="2022-12" db="EMBL/GenBank/DDBJ databases">
        <title>Gycomyces niveus sp.nov.,a novel actinomycete isolated from soil in Shouguan.</title>
        <authorList>
            <person name="Yang X."/>
        </authorList>
    </citation>
    <scope>NUCLEOTIDE SEQUENCE</scope>
    <source>
        <strain evidence="3">NEAU-A15</strain>
    </source>
</reference>
<dbReference type="SUPFAM" id="SSF46689">
    <property type="entry name" value="Homeodomain-like"/>
    <property type="match status" value="1"/>
</dbReference>
<evidence type="ECO:0000313" key="3">
    <source>
        <dbReference type="EMBL" id="MDA1360700.1"/>
    </source>
</evidence>
<dbReference type="RefSeq" id="WP_270110651.1">
    <property type="nucleotide sequence ID" value="NZ_JAPZVP010000010.1"/>
</dbReference>
<accession>A0A9X3T462</accession>
<sequence>MAPGFPGELPEVAYPSAPPRALGERLSPTDRGTLIAAFNAGASQKQLAAEYGISIRSVKRLVRGNSNRPQATNNRLTPDQRHTIAHTYATTGATQAELARDYSVDLSTIKRILREARPDAGDA</sequence>
<dbReference type="Gene3D" id="1.10.10.10">
    <property type="entry name" value="Winged helix-like DNA-binding domain superfamily/Winged helix DNA-binding domain"/>
    <property type="match status" value="1"/>
</dbReference>
<dbReference type="InterPro" id="IPR009057">
    <property type="entry name" value="Homeodomain-like_sf"/>
</dbReference>
<dbReference type="InterPro" id="IPR036388">
    <property type="entry name" value="WH-like_DNA-bd_sf"/>
</dbReference>
<dbReference type="GO" id="GO:0003677">
    <property type="term" value="F:DNA binding"/>
    <property type="evidence" value="ECO:0007669"/>
    <property type="project" value="UniProtKB-KW"/>
</dbReference>
<evidence type="ECO:0000259" key="2">
    <source>
        <dbReference type="Pfam" id="PF04545"/>
    </source>
</evidence>
<keyword evidence="3" id="KW-0238">DNA-binding</keyword>
<evidence type="ECO:0000313" key="4">
    <source>
        <dbReference type="Proteomes" id="UP001146067"/>
    </source>
</evidence>
<dbReference type="Proteomes" id="UP001146067">
    <property type="component" value="Unassembled WGS sequence"/>
</dbReference>
<keyword evidence="4" id="KW-1185">Reference proteome</keyword>